<dbReference type="InterPro" id="IPR029348">
    <property type="entry name" value="NTF-like"/>
</dbReference>
<dbReference type="Pfam" id="PF18576">
    <property type="entry name" value="HTH_52"/>
    <property type="match status" value="1"/>
</dbReference>
<dbReference type="AlphaFoldDB" id="A0A917TQ52"/>
<reference evidence="4" key="1">
    <citation type="journal article" date="2014" name="Int. J. Syst. Evol. Microbiol.">
        <title>Complete genome sequence of Corynebacterium casei LMG S-19264T (=DSM 44701T), isolated from a smear-ripened cheese.</title>
        <authorList>
            <consortium name="US DOE Joint Genome Institute (JGI-PGF)"/>
            <person name="Walter F."/>
            <person name="Albersmeier A."/>
            <person name="Kalinowski J."/>
            <person name="Ruckert C."/>
        </authorList>
    </citation>
    <scope>NUCLEOTIDE SEQUENCE</scope>
    <source>
        <strain evidence="4">CGMCC 1.6333</strain>
    </source>
</reference>
<comment type="caution">
    <text evidence="4">The sequence shown here is derived from an EMBL/GenBank/DDBJ whole genome shotgun (WGS) entry which is preliminary data.</text>
</comment>
<dbReference type="InterPro" id="IPR043519">
    <property type="entry name" value="NT_sf"/>
</dbReference>
<proteinExistence type="predicted"/>
<evidence type="ECO:0000313" key="4">
    <source>
        <dbReference type="EMBL" id="GGM29688.1"/>
    </source>
</evidence>
<evidence type="ECO:0000259" key="1">
    <source>
        <dbReference type="Pfam" id="PF14540"/>
    </source>
</evidence>
<feature type="domain" description="Nucleotidyltransferase-like" evidence="1">
    <location>
        <begin position="1"/>
        <end position="118"/>
    </location>
</feature>
<dbReference type="Gene3D" id="1.10.10.10">
    <property type="entry name" value="Winged helix-like DNA-binding domain superfamily/Winged helix DNA-binding domain"/>
    <property type="match status" value="1"/>
</dbReference>
<dbReference type="Proteomes" id="UP000618460">
    <property type="component" value="Unassembled WGS sequence"/>
</dbReference>
<dbReference type="Gene3D" id="3.30.460.10">
    <property type="entry name" value="Beta Polymerase, domain 2"/>
    <property type="match status" value="1"/>
</dbReference>
<dbReference type="InterPro" id="IPR054515">
    <property type="entry name" value="YgxA-like_substrate-bd"/>
</dbReference>
<feature type="domain" description="YgxA-like substrate binding" evidence="3">
    <location>
        <begin position="119"/>
        <end position="218"/>
    </location>
</feature>
<dbReference type="InterPro" id="IPR036388">
    <property type="entry name" value="WH-like_DNA-bd_sf"/>
</dbReference>
<accession>A0A917TQ52</accession>
<keyword evidence="5" id="KW-1185">Reference proteome</keyword>
<feature type="domain" description="YgxA-like helix-turn-helix" evidence="2">
    <location>
        <begin position="225"/>
        <end position="287"/>
    </location>
</feature>
<gene>
    <name evidence="4" type="primary">ygxA</name>
    <name evidence="4" type="ORF">GCM10011351_14760</name>
</gene>
<sequence length="289" mass="33715">MENVLRPIYQERASHPNTLGILMVEKKKEVSPVTDNFDVILLVIVSKANQPWFVKHYQFEQKTAAMHIVEEGHLNYWIDTGSYHRSVEWIMTGKVLFDRNEYVAELKSKLEDFPVEKRQLKMTIEFAKLTRNYSEAKDLFSSGHYLDAYSKVLSSLHSLGRLSIIDKGYHPEVVVWSQIRRIDSEIYKLYEELISSNEDIAKRVELMIIAIEFSLSSRAKQSAVHLLDVMRTSQESWSYGDLTVHPSIQFYALDLSTMLDYLIDKDLISVELVDTKGKKIFHREYKINE</sequence>
<evidence type="ECO:0000313" key="5">
    <source>
        <dbReference type="Proteomes" id="UP000618460"/>
    </source>
</evidence>
<protein>
    <recommendedName>
        <fullName evidence="6">Nucleotidyltransferase-like domain-containing protein</fullName>
    </recommendedName>
</protein>
<dbReference type="Pfam" id="PF14540">
    <property type="entry name" value="NTF-like"/>
    <property type="match status" value="1"/>
</dbReference>
<reference evidence="4" key="2">
    <citation type="submission" date="2020-09" db="EMBL/GenBank/DDBJ databases">
        <authorList>
            <person name="Sun Q."/>
            <person name="Zhou Y."/>
        </authorList>
    </citation>
    <scope>NUCLEOTIDE SEQUENCE</scope>
    <source>
        <strain evidence="4">CGMCC 1.6333</strain>
    </source>
</reference>
<dbReference type="RefSeq" id="WP_117154281.1">
    <property type="nucleotide sequence ID" value="NZ_BMLG01000006.1"/>
</dbReference>
<dbReference type="Gene3D" id="1.20.120.330">
    <property type="entry name" value="Nucleotidyltransferases domain 2"/>
    <property type="match status" value="1"/>
</dbReference>
<name>A0A917TQ52_9BACI</name>
<organism evidence="4 5">
    <name type="scientific">Paraliobacillus quinghaiensis</name>
    <dbReference type="NCBI Taxonomy" id="470815"/>
    <lineage>
        <taxon>Bacteria</taxon>
        <taxon>Bacillati</taxon>
        <taxon>Bacillota</taxon>
        <taxon>Bacilli</taxon>
        <taxon>Bacillales</taxon>
        <taxon>Bacillaceae</taxon>
        <taxon>Paraliobacillus</taxon>
    </lineage>
</organism>
<dbReference type="Pfam" id="PF22339">
    <property type="entry name" value="YgxA-like_sub_bind"/>
    <property type="match status" value="1"/>
</dbReference>
<evidence type="ECO:0000259" key="2">
    <source>
        <dbReference type="Pfam" id="PF18576"/>
    </source>
</evidence>
<dbReference type="EMBL" id="BMLG01000006">
    <property type="protein sequence ID" value="GGM29688.1"/>
    <property type="molecule type" value="Genomic_DNA"/>
</dbReference>
<evidence type="ECO:0008006" key="6">
    <source>
        <dbReference type="Google" id="ProtNLM"/>
    </source>
</evidence>
<dbReference type="OrthoDB" id="2350973at2"/>
<dbReference type="InterPro" id="IPR041143">
    <property type="entry name" value="YgxA_HTH"/>
</dbReference>
<evidence type="ECO:0000259" key="3">
    <source>
        <dbReference type="Pfam" id="PF22339"/>
    </source>
</evidence>